<proteinExistence type="predicted"/>
<feature type="compositionally biased region" description="Polar residues" evidence="1">
    <location>
        <begin position="58"/>
        <end position="67"/>
    </location>
</feature>
<dbReference type="EMBL" id="LR796617">
    <property type="protein sequence ID" value="CAB4154639.1"/>
    <property type="molecule type" value="Genomic_DNA"/>
</dbReference>
<organism evidence="3">
    <name type="scientific">uncultured Caudovirales phage</name>
    <dbReference type="NCBI Taxonomy" id="2100421"/>
    <lineage>
        <taxon>Viruses</taxon>
        <taxon>Duplodnaviria</taxon>
        <taxon>Heunggongvirae</taxon>
        <taxon>Uroviricota</taxon>
        <taxon>Caudoviricetes</taxon>
        <taxon>Peduoviridae</taxon>
        <taxon>Maltschvirus</taxon>
        <taxon>Maltschvirus maltsch</taxon>
    </lineage>
</organism>
<gene>
    <name evidence="2" type="ORF">UFOVP652_20</name>
    <name evidence="3" type="ORF">UFOVP734_19</name>
</gene>
<evidence type="ECO:0000313" key="2">
    <source>
        <dbReference type="EMBL" id="CAB4154639.1"/>
    </source>
</evidence>
<feature type="compositionally biased region" description="Basic residues" evidence="1">
    <location>
        <begin position="36"/>
        <end position="47"/>
    </location>
</feature>
<accession>A0A6J7X1C0</accession>
<evidence type="ECO:0000313" key="3">
    <source>
        <dbReference type="EMBL" id="CAB5223990.1"/>
    </source>
</evidence>
<name>A0A6J7X1C0_9CAUD</name>
<evidence type="ECO:0000256" key="1">
    <source>
        <dbReference type="SAM" id="MobiDB-lite"/>
    </source>
</evidence>
<dbReference type="EMBL" id="LR798328">
    <property type="protein sequence ID" value="CAB5223990.1"/>
    <property type="molecule type" value="Genomic_DNA"/>
</dbReference>
<feature type="region of interest" description="Disordered" evidence="1">
    <location>
        <begin position="1"/>
        <end position="67"/>
    </location>
</feature>
<feature type="compositionally biased region" description="Basic and acidic residues" evidence="1">
    <location>
        <begin position="48"/>
        <end position="57"/>
    </location>
</feature>
<protein>
    <submittedName>
        <fullName evidence="3">Uncharacterized protein</fullName>
    </submittedName>
</protein>
<sequence length="140" mass="16280">MSEDEPVKYVRPKRGQIGRPRNPGQVVPAYPEPYVRKKRGRPKKIGAKKKDQYDKVRSSPSMRTGSRYKTVTVSEECYFILKELSAFYKVAIGVYVYSLVLPAFDHAYQESITLQRIEENRKKAKNEVPNTDDVPRRTHF</sequence>
<reference evidence="3" key="1">
    <citation type="submission" date="2020-05" db="EMBL/GenBank/DDBJ databases">
        <authorList>
            <person name="Chiriac C."/>
            <person name="Salcher M."/>
            <person name="Ghai R."/>
            <person name="Kavagutti S V."/>
        </authorList>
    </citation>
    <scope>NUCLEOTIDE SEQUENCE</scope>
</reference>